<evidence type="ECO:0000313" key="3">
    <source>
        <dbReference type="Proteomes" id="UP000054477"/>
    </source>
</evidence>
<protein>
    <submittedName>
        <fullName evidence="2">Uncharacterized protein</fullName>
    </submittedName>
</protein>
<accession>A0A0C9Y0I1</accession>
<evidence type="ECO:0000256" key="1">
    <source>
        <dbReference type="SAM" id="MobiDB-lite"/>
    </source>
</evidence>
<feature type="region of interest" description="Disordered" evidence="1">
    <location>
        <begin position="44"/>
        <end position="67"/>
    </location>
</feature>
<proteinExistence type="predicted"/>
<feature type="compositionally biased region" description="Basic and acidic residues" evidence="1">
    <location>
        <begin position="44"/>
        <end position="54"/>
    </location>
</feature>
<reference evidence="3" key="2">
    <citation type="submission" date="2015-01" db="EMBL/GenBank/DDBJ databases">
        <title>Evolutionary Origins and Diversification of the Mycorrhizal Mutualists.</title>
        <authorList>
            <consortium name="DOE Joint Genome Institute"/>
            <consortium name="Mycorrhizal Genomics Consortium"/>
            <person name="Kohler A."/>
            <person name="Kuo A."/>
            <person name="Nagy L.G."/>
            <person name="Floudas D."/>
            <person name="Copeland A."/>
            <person name="Barry K.W."/>
            <person name="Cichocki N."/>
            <person name="Veneault-Fourrey C."/>
            <person name="LaButti K."/>
            <person name="Lindquist E.A."/>
            <person name="Lipzen A."/>
            <person name="Lundell T."/>
            <person name="Morin E."/>
            <person name="Murat C."/>
            <person name="Riley R."/>
            <person name="Ohm R."/>
            <person name="Sun H."/>
            <person name="Tunlid A."/>
            <person name="Henrissat B."/>
            <person name="Grigoriev I.V."/>
            <person name="Hibbett D.S."/>
            <person name="Martin F."/>
        </authorList>
    </citation>
    <scope>NUCLEOTIDE SEQUENCE [LARGE SCALE GENOMIC DNA]</scope>
    <source>
        <strain evidence="3">LaAM-08-1</strain>
    </source>
</reference>
<dbReference type="Proteomes" id="UP000054477">
    <property type="component" value="Unassembled WGS sequence"/>
</dbReference>
<dbReference type="EMBL" id="KN838605">
    <property type="protein sequence ID" value="KIK01528.1"/>
    <property type="molecule type" value="Genomic_DNA"/>
</dbReference>
<dbReference type="HOGENOM" id="CLU_2812808_0_0_1"/>
<sequence length="67" mass="7593">MWEPLGRYLSPCRTGSRRQRFKLKSSENDAVPNRAGTFGLEELPSRYHPEDVPSHHSVVTKTLAKIG</sequence>
<keyword evidence="3" id="KW-1185">Reference proteome</keyword>
<reference evidence="2 3" key="1">
    <citation type="submission" date="2014-04" db="EMBL/GenBank/DDBJ databases">
        <authorList>
            <consortium name="DOE Joint Genome Institute"/>
            <person name="Kuo A."/>
            <person name="Kohler A."/>
            <person name="Nagy L.G."/>
            <person name="Floudas D."/>
            <person name="Copeland A."/>
            <person name="Barry K.W."/>
            <person name="Cichocki N."/>
            <person name="Veneault-Fourrey C."/>
            <person name="LaButti K."/>
            <person name="Lindquist E.A."/>
            <person name="Lipzen A."/>
            <person name="Lundell T."/>
            <person name="Morin E."/>
            <person name="Murat C."/>
            <person name="Sun H."/>
            <person name="Tunlid A."/>
            <person name="Henrissat B."/>
            <person name="Grigoriev I.V."/>
            <person name="Hibbett D.S."/>
            <person name="Martin F."/>
            <person name="Nordberg H.P."/>
            <person name="Cantor M.N."/>
            <person name="Hua S.X."/>
        </authorList>
    </citation>
    <scope>NUCLEOTIDE SEQUENCE [LARGE SCALE GENOMIC DNA]</scope>
    <source>
        <strain evidence="2 3">LaAM-08-1</strain>
    </source>
</reference>
<gene>
    <name evidence="2" type="ORF">K443DRAFT_678298</name>
</gene>
<name>A0A0C9Y0I1_9AGAR</name>
<evidence type="ECO:0000313" key="2">
    <source>
        <dbReference type="EMBL" id="KIK01528.1"/>
    </source>
</evidence>
<dbReference type="AlphaFoldDB" id="A0A0C9Y0I1"/>
<organism evidence="2 3">
    <name type="scientific">Laccaria amethystina LaAM-08-1</name>
    <dbReference type="NCBI Taxonomy" id="1095629"/>
    <lineage>
        <taxon>Eukaryota</taxon>
        <taxon>Fungi</taxon>
        <taxon>Dikarya</taxon>
        <taxon>Basidiomycota</taxon>
        <taxon>Agaricomycotina</taxon>
        <taxon>Agaricomycetes</taxon>
        <taxon>Agaricomycetidae</taxon>
        <taxon>Agaricales</taxon>
        <taxon>Agaricineae</taxon>
        <taxon>Hydnangiaceae</taxon>
        <taxon>Laccaria</taxon>
    </lineage>
</organism>